<sequence length="197" mass="22451">GLEEFGRIRLSPSFFMRDFLYSEISSFYGIPNIPDHPDLAIAAGQNLCTELLEPLKASFGDLCIRSSYRNAAVNAFGNKNNLNCASPERAKGRHVWDHLDPNGHLGAMACVLVPWFTDRYANGADWRSLAWWIHDHLPYSRLQFFPKLCAFNIGWSESPERRIYSYIEPRGCLTKPGAGNFNGNHSDWYEGFPKLNY</sequence>
<evidence type="ECO:0008006" key="2">
    <source>
        <dbReference type="Google" id="ProtNLM"/>
    </source>
</evidence>
<dbReference type="SUPFAM" id="SSF55166">
    <property type="entry name" value="Hedgehog/DD-peptidase"/>
    <property type="match status" value="1"/>
</dbReference>
<dbReference type="InterPro" id="IPR009045">
    <property type="entry name" value="Zn_M74/Hedgehog-like"/>
</dbReference>
<name>A0A382FLW5_9ZZZZ</name>
<dbReference type="EMBL" id="UINC01050718">
    <property type="protein sequence ID" value="SVB64010.1"/>
    <property type="molecule type" value="Genomic_DNA"/>
</dbReference>
<protein>
    <recommendedName>
        <fullName evidence="2">Peptidase M15A C-terminal domain-containing protein</fullName>
    </recommendedName>
</protein>
<dbReference type="AlphaFoldDB" id="A0A382FLW5"/>
<gene>
    <name evidence="1" type="ORF">METZ01_LOCUS216864</name>
</gene>
<evidence type="ECO:0000313" key="1">
    <source>
        <dbReference type="EMBL" id="SVB64010.1"/>
    </source>
</evidence>
<reference evidence="1" key="1">
    <citation type="submission" date="2018-05" db="EMBL/GenBank/DDBJ databases">
        <authorList>
            <person name="Lanie J.A."/>
            <person name="Ng W.-L."/>
            <person name="Kazmierczak K.M."/>
            <person name="Andrzejewski T.M."/>
            <person name="Davidsen T.M."/>
            <person name="Wayne K.J."/>
            <person name="Tettelin H."/>
            <person name="Glass J.I."/>
            <person name="Rusch D."/>
            <person name="Podicherti R."/>
            <person name="Tsui H.-C.T."/>
            <person name="Winkler M.E."/>
        </authorList>
    </citation>
    <scope>NUCLEOTIDE SEQUENCE</scope>
</reference>
<feature type="non-terminal residue" evidence="1">
    <location>
        <position position="1"/>
    </location>
</feature>
<proteinExistence type="predicted"/>
<organism evidence="1">
    <name type="scientific">marine metagenome</name>
    <dbReference type="NCBI Taxonomy" id="408172"/>
    <lineage>
        <taxon>unclassified sequences</taxon>
        <taxon>metagenomes</taxon>
        <taxon>ecological metagenomes</taxon>
    </lineage>
</organism>
<accession>A0A382FLW5</accession>